<reference evidence="2" key="1">
    <citation type="journal article" date="2020" name="Nat. Commun.">
        <title>Genome sequence of the cluster root forming white lupin.</title>
        <authorList>
            <person name="Hufnagel B."/>
            <person name="Marques A."/>
            <person name="Soriano A."/>
            <person name="Marques L."/>
            <person name="Divol F."/>
            <person name="Doumas P."/>
            <person name="Sallet E."/>
            <person name="Mancinotti D."/>
            <person name="Carrere S."/>
            <person name="Marande W."/>
            <person name="Arribat S."/>
            <person name="Keller J."/>
            <person name="Huneau C."/>
            <person name="Blein T."/>
            <person name="Aime D."/>
            <person name="Laguerre M."/>
            <person name="Taylor J."/>
            <person name="Schubert V."/>
            <person name="Nelson M."/>
            <person name="Geu-Flores F."/>
            <person name="Crespi M."/>
            <person name="Gallardo-Guerrero K."/>
            <person name="Delaux P.-M."/>
            <person name="Salse J."/>
            <person name="Berges H."/>
            <person name="Guyot R."/>
            <person name="Gouzy J."/>
            <person name="Peret B."/>
        </authorList>
    </citation>
    <scope>NUCLEOTIDE SEQUENCE [LARGE SCALE GENOMIC DNA]</scope>
    <source>
        <strain evidence="2">cv. Amiga</strain>
    </source>
</reference>
<evidence type="ECO:0000313" key="1">
    <source>
        <dbReference type="EMBL" id="KAE9615488.1"/>
    </source>
</evidence>
<accession>A0A6A4QME9</accession>
<protein>
    <submittedName>
        <fullName evidence="1">Uncharacterized protein</fullName>
    </submittedName>
</protein>
<name>A0A6A4QME9_LUPAL</name>
<dbReference type="AlphaFoldDB" id="A0A6A4QME9"/>
<organism evidence="1 2">
    <name type="scientific">Lupinus albus</name>
    <name type="common">White lupine</name>
    <name type="synonym">Lupinus termis</name>
    <dbReference type="NCBI Taxonomy" id="3870"/>
    <lineage>
        <taxon>Eukaryota</taxon>
        <taxon>Viridiplantae</taxon>
        <taxon>Streptophyta</taxon>
        <taxon>Embryophyta</taxon>
        <taxon>Tracheophyta</taxon>
        <taxon>Spermatophyta</taxon>
        <taxon>Magnoliopsida</taxon>
        <taxon>eudicotyledons</taxon>
        <taxon>Gunneridae</taxon>
        <taxon>Pentapetalae</taxon>
        <taxon>rosids</taxon>
        <taxon>fabids</taxon>
        <taxon>Fabales</taxon>
        <taxon>Fabaceae</taxon>
        <taxon>Papilionoideae</taxon>
        <taxon>50 kb inversion clade</taxon>
        <taxon>genistoids sensu lato</taxon>
        <taxon>core genistoids</taxon>
        <taxon>Genisteae</taxon>
        <taxon>Lupinus</taxon>
    </lineage>
</organism>
<evidence type="ECO:0000313" key="2">
    <source>
        <dbReference type="Proteomes" id="UP000447434"/>
    </source>
</evidence>
<comment type="caution">
    <text evidence="1">The sequence shown here is derived from an EMBL/GenBank/DDBJ whole genome shotgun (WGS) entry which is preliminary data.</text>
</comment>
<proteinExistence type="predicted"/>
<dbReference type="EMBL" id="WOCE01000004">
    <property type="protein sequence ID" value="KAE9615488.1"/>
    <property type="molecule type" value="Genomic_DNA"/>
</dbReference>
<sequence>MLGLVMIPCMRLQSRRIYVDSLALTSEEVQNGNNIFASKNKTTYIYSPKSLLDMSLVHRLFQGVAFASVIKITRFGAVF</sequence>
<gene>
    <name evidence="1" type="ORF">Lalb_Chr04g0255781</name>
</gene>
<keyword evidence="2" id="KW-1185">Reference proteome</keyword>
<dbReference type="Proteomes" id="UP000447434">
    <property type="component" value="Chromosome 4"/>
</dbReference>